<reference evidence="3 4" key="1">
    <citation type="submission" date="2014-04" db="EMBL/GenBank/DDBJ databases">
        <title>Draft genome sequence of Hydrogenovibrio marinus MH-110, a model organism for aerobic H2 metabolism.</title>
        <authorList>
            <person name="Cha H.J."/>
            <person name="Jo B.H."/>
            <person name="Hwang B.H."/>
        </authorList>
    </citation>
    <scope>NUCLEOTIDE SEQUENCE [LARGE SCALE GENOMIC DNA]</scope>
    <source>
        <strain evidence="3 4">MH-110</strain>
    </source>
</reference>
<evidence type="ECO:0000313" key="4">
    <source>
        <dbReference type="Proteomes" id="UP000027341"/>
    </source>
</evidence>
<comment type="similarity">
    <text evidence="1">Belongs to the 4-hydroxybenzoyl-CoA thioesterase family.</text>
</comment>
<keyword evidence="2" id="KW-0378">Hydrolase</keyword>
<name>A0A066ZRB8_HYDMR</name>
<dbReference type="Gene3D" id="3.10.129.10">
    <property type="entry name" value="Hotdog Thioesterase"/>
    <property type="match status" value="1"/>
</dbReference>
<evidence type="ECO:0000256" key="1">
    <source>
        <dbReference type="ARBA" id="ARBA00005953"/>
    </source>
</evidence>
<proteinExistence type="inferred from homology"/>
<dbReference type="InterPro" id="IPR050563">
    <property type="entry name" value="4-hydroxybenzoyl-CoA_TE"/>
</dbReference>
<keyword evidence="4" id="KW-1185">Reference proteome</keyword>
<dbReference type="PIRSF" id="PIRSF003230">
    <property type="entry name" value="YbgC"/>
    <property type="match status" value="1"/>
</dbReference>
<dbReference type="InterPro" id="IPR006684">
    <property type="entry name" value="YbgC/YbaW"/>
</dbReference>
<dbReference type="Pfam" id="PF13279">
    <property type="entry name" value="4HBT_2"/>
    <property type="match status" value="1"/>
</dbReference>
<dbReference type="RefSeq" id="WP_029912322.1">
    <property type="nucleotide sequence ID" value="NZ_AP020335.1"/>
</dbReference>
<dbReference type="GO" id="GO:0047617">
    <property type="term" value="F:fatty acyl-CoA hydrolase activity"/>
    <property type="evidence" value="ECO:0007669"/>
    <property type="project" value="TreeGrafter"/>
</dbReference>
<comment type="caution">
    <text evidence="3">The sequence shown here is derived from an EMBL/GenBank/DDBJ whole genome shotgun (WGS) entry which is preliminary data.</text>
</comment>
<dbReference type="InterPro" id="IPR029069">
    <property type="entry name" value="HotDog_dom_sf"/>
</dbReference>
<dbReference type="AlphaFoldDB" id="A0A066ZRB8"/>
<dbReference type="SUPFAM" id="SSF54637">
    <property type="entry name" value="Thioesterase/thiol ester dehydrase-isomerase"/>
    <property type="match status" value="1"/>
</dbReference>
<dbReference type="PANTHER" id="PTHR31793">
    <property type="entry name" value="4-HYDROXYBENZOYL-COA THIOESTERASE FAMILY MEMBER"/>
    <property type="match status" value="1"/>
</dbReference>
<accession>A0A066ZRB8</accession>
<dbReference type="PANTHER" id="PTHR31793:SF27">
    <property type="entry name" value="NOVEL THIOESTERASE SUPERFAMILY DOMAIN AND SAPOSIN A-TYPE DOMAIN CONTAINING PROTEIN (0610012H03RIK)"/>
    <property type="match status" value="1"/>
</dbReference>
<protein>
    <submittedName>
        <fullName evidence="3">4-hydroxybenzoyl-CoA thioesterase</fullName>
    </submittedName>
</protein>
<evidence type="ECO:0000313" key="3">
    <source>
        <dbReference type="EMBL" id="KDN96348.1"/>
    </source>
</evidence>
<organism evidence="3 4">
    <name type="scientific">Hydrogenovibrio marinus</name>
    <dbReference type="NCBI Taxonomy" id="28885"/>
    <lineage>
        <taxon>Bacteria</taxon>
        <taxon>Pseudomonadati</taxon>
        <taxon>Pseudomonadota</taxon>
        <taxon>Gammaproteobacteria</taxon>
        <taxon>Thiotrichales</taxon>
        <taxon>Piscirickettsiaceae</taxon>
        <taxon>Hydrogenovibrio</taxon>
    </lineage>
</organism>
<dbReference type="Proteomes" id="UP000027341">
    <property type="component" value="Unassembled WGS sequence"/>
</dbReference>
<gene>
    <name evidence="3" type="ORF">EI16_08725</name>
</gene>
<dbReference type="CDD" id="cd00586">
    <property type="entry name" value="4HBT"/>
    <property type="match status" value="1"/>
</dbReference>
<sequence>MFKLEMRVRDYECDLQGVVNNSVYQNYLEHARHEFLLSKQVNFPELARQGIDLMVLRAEVDYKSPLRPHDDFYVTVDVEREGRIKIVFVQNIYHKEDDQLIIAARTYGAAIQNGRPMKGLKELDVLFDDEFTHSISM</sequence>
<dbReference type="EMBL" id="JMIU01000001">
    <property type="protein sequence ID" value="KDN96348.1"/>
    <property type="molecule type" value="Genomic_DNA"/>
</dbReference>
<dbReference type="STRING" id="28885.EI16_08725"/>
<evidence type="ECO:0000256" key="2">
    <source>
        <dbReference type="ARBA" id="ARBA00022801"/>
    </source>
</evidence>